<dbReference type="Proteomes" id="UP001497444">
    <property type="component" value="Chromosome 1"/>
</dbReference>
<keyword evidence="12" id="KW-1185">Reference proteome</keyword>
<dbReference type="EMBL" id="OZ020096">
    <property type="protein sequence ID" value="CAK9254700.1"/>
    <property type="molecule type" value="Genomic_DNA"/>
</dbReference>
<comment type="subcellular location">
    <subcellularLocation>
        <location evidence="6">Secreted</location>
        <location evidence="6">Extracellular space</location>
        <location evidence="6">Apoplast</location>
    </subcellularLocation>
</comment>
<dbReference type="CDD" id="cd13849">
    <property type="entry name" value="CuRO_1_LCC_plant"/>
    <property type="match status" value="1"/>
</dbReference>
<feature type="compositionally biased region" description="Low complexity" evidence="7">
    <location>
        <begin position="319"/>
        <end position="331"/>
    </location>
</feature>
<keyword evidence="6" id="KW-0677">Repeat</keyword>
<dbReference type="Gene3D" id="2.60.40.420">
    <property type="entry name" value="Cupredoxins - blue copper proteins"/>
    <property type="match status" value="3"/>
</dbReference>
<reference evidence="11 12" key="1">
    <citation type="submission" date="2024-02" db="EMBL/GenBank/DDBJ databases">
        <authorList>
            <consortium name="ELIXIR-Norway"/>
            <consortium name="Elixir Norway"/>
        </authorList>
    </citation>
    <scope>NUCLEOTIDE SEQUENCE [LARGE SCALE GENOMIC DNA]</scope>
</reference>
<evidence type="ECO:0000256" key="7">
    <source>
        <dbReference type="SAM" id="MobiDB-lite"/>
    </source>
</evidence>
<accession>A0ABP0VNN5</accession>
<organism evidence="11 12">
    <name type="scientific">Sphagnum jensenii</name>
    <dbReference type="NCBI Taxonomy" id="128206"/>
    <lineage>
        <taxon>Eukaryota</taxon>
        <taxon>Viridiplantae</taxon>
        <taxon>Streptophyta</taxon>
        <taxon>Embryophyta</taxon>
        <taxon>Bryophyta</taxon>
        <taxon>Sphagnophytina</taxon>
        <taxon>Sphagnopsida</taxon>
        <taxon>Sphagnales</taxon>
        <taxon>Sphagnaceae</taxon>
        <taxon>Sphagnum</taxon>
    </lineage>
</organism>
<protein>
    <recommendedName>
        <fullName evidence="6">Laccase</fullName>
        <ecNumber evidence="6">1.10.3.2</ecNumber>
    </recommendedName>
    <alternativeName>
        <fullName evidence="6">Benzenediol:oxygen oxidoreductase</fullName>
    </alternativeName>
    <alternativeName>
        <fullName evidence="6">Diphenol oxidase</fullName>
    </alternativeName>
    <alternativeName>
        <fullName evidence="6">Urishiol oxidase</fullName>
    </alternativeName>
</protein>
<evidence type="ECO:0000313" key="11">
    <source>
        <dbReference type="EMBL" id="CAK9254700.1"/>
    </source>
</evidence>
<keyword evidence="2 6" id="KW-0964">Secreted</keyword>
<keyword evidence="5 6" id="KW-0186">Copper</keyword>
<dbReference type="NCBIfam" id="TIGR03389">
    <property type="entry name" value="laccase"/>
    <property type="match status" value="1"/>
</dbReference>
<dbReference type="InterPro" id="IPR045087">
    <property type="entry name" value="Cu-oxidase_fam"/>
</dbReference>
<dbReference type="Pfam" id="PF07732">
    <property type="entry name" value="Cu-oxidase_3"/>
    <property type="match status" value="1"/>
</dbReference>
<evidence type="ECO:0000256" key="3">
    <source>
        <dbReference type="ARBA" id="ARBA00022723"/>
    </source>
</evidence>
<feature type="region of interest" description="Disordered" evidence="7">
    <location>
        <begin position="319"/>
        <end position="339"/>
    </location>
</feature>
<gene>
    <name evidence="11" type="ORF">CSSPJE1EN1_LOCUS178</name>
</gene>
<evidence type="ECO:0000256" key="1">
    <source>
        <dbReference type="ARBA" id="ARBA00010609"/>
    </source>
</evidence>
<dbReference type="SUPFAM" id="SSF49503">
    <property type="entry name" value="Cupredoxins"/>
    <property type="match status" value="3"/>
</dbReference>
<sequence length="609" mass="67805">MLTTDLHYARAFLNPYLLGEVCLHDDVKYTTVVRLCNATSIVTVNDQFPGPTIRVQEGDRVIVTVRNHVDYNITIHWHGVNQRLSAWNDGPAYITQCPIQPNQSYTYNFTVEGQAGTVWWHAHITWLRATLHGAFIIEPNRHNLYPYQHILKGKIFKDEVVLLGDFWTQNVEEIYTTVVETGTISVANPYIYASAINGQPGPLYPCSEAGTYRLKVKRGKTYLLRIINVSLLDEFLFAIADHTMTVVEVDGAYTKPYSTSVVFLSPGQSMNVWVTADQPANRSYTILSASYIPNLLVATHRLNATGVFEYEGSSWTFNPPATSPTASSDSNTSRHHHQLQPLVTPSSFPAQNDSNFVDMFISQIKGIGADRKGSKSSNRMPLPLEIDRNLFFVLSINALPCPSCTGGNIPGFRNAAAINNISFVLPTSTAILPAYYYSNKQNYADKDLQQHVYTTDFPDFPPLVYNYTGMPKNPLQYADANEGTKVSVLEYGSRVQIVLQSSSTLAGPETHPIHLHGQSFYVVATGLGNFDEASNVQMNLVDPPLRNTVVVPSGGWTVIRFVANNPGVWFLHCHIELHITWGMEMVFIVKDGKGPQQTLPPPPADYPKC</sequence>
<dbReference type="PANTHER" id="PTHR11709:SF481">
    <property type="entry name" value="LACCASE"/>
    <property type="match status" value="1"/>
</dbReference>
<feature type="domain" description="Plastocyanin-like" evidence="8">
    <location>
        <begin position="159"/>
        <end position="313"/>
    </location>
</feature>
<dbReference type="CDD" id="cd13897">
    <property type="entry name" value="CuRO_3_LCC_plant"/>
    <property type="match status" value="1"/>
</dbReference>
<evidence type="ECO:0000256" key="5">
    <source>
        <dbReference type="ARBA" id="ARBA00023008"/>
    </source>
</evidence>
<dbReference type="InterPro" id="IPR017761">
    <property type="entry name" value="Laccase"/>
</dbReference>
<dbReference type="Pfam" id="PF00394">
    <property type="entry name" value="Cu-oxidase"/>
    <property type="match status" value="1"/>
</dbReference>
<keyword evidence="6" id="KW-0052">Apoplast</keyword>
<comment type="cofactor">
    <cofactor evidence="6">
        <name>Cu cation</name>
        <dbReference type="ChEBI" id="CHEBI:23378"/>
    </cofactor>
    <text evidence="6">Binds 4 Cu cations per monomer.</text>
</comment>
<evidence type="ECO:0000256" key="4">
    <source>
        <dbReference type="ARBA" id="ARBA00023002"/>
    </source>
</evidence>
<feature type="domain" description="Plastocyanin-like" evidence="9">
    <location>
        <begin position="458"/>
        <end position="592"/>
    </location>
</feature>
<dbReference type="PROSITE" id="PS00079">
    <property type="entry name" value="MULTICOPPER_OXIDASE1"/>
    <property type="match status" value="1"/>
</dbReference>
<dbReference type="EC" id="1.10.3.2" evidence="6"/>
<comment type="similarity">
    <text evidence="1 6">Belongs to the multicopper oxidase family.</text>
</comment>
<keyword evidence="3 6" id="KW-0479">Metal-binding</keyword>
<proteinExistence type="inferred from homology"/>
<dbReference type="InterPro" id="IPR008972">
    <property type="entry name" value="Cupredoxin"/>
</dbReference>
<comment type="function">
    <text evidence="6">Lignin degradation and detoxification of lignin-derived products.</text>
</comment>
<keyword evidence="4 6" id="KW-0560">Oxidoreductase</keyword>
<dbReference type="InterPro" id="IPR033138">
    <property type="entry name" value="Cu_oxidase_CS"/>
</dbReference>
<evidence type="ECO:0000256" key="6">
    <source>
        <dbReference type="RuleBase" id="RU361119"/>
    </source>
</evidence>
<keyword evidence="6" id="KW-0439">Lignin degradation</keyword>
<evidence type="ECO:0000259" key="9">
    <source>
        <dbReference type="Pfam" id="PF07731"/>
    </source>
</evidence>
<feature type="domain" description="Plastocyanin-like" evidence="10">
    <location>
        <begin position="27"/>
        <end position="140"/>
    </location>
</feature>
<name>A0ABP0VNN5_9BRYO</name>
<evidence type="ECO:0000259" key="10">
    <source>
        <dbReference type="Pfam" id="PF07732"/>
    </source>
</evidence>
<evidence type="ECO:0000256" key="2">
    <source>
        <dbReference type="ARBA" id="ARBA00022525"/>
    </source>
</evidence>
<dbReference type="InterPro" id="IPR034289">
    <property type="entry name" value="CuRO_3_LCC"/>
</dbReference>
<evidence type="ECO:0000313" key="12">
    <source>
        <dbReference type="Proteomes" id="UP001497444"/>
    </source>
</evidence>
<dbReference type="InterPro" id="IPR034288">
    <property type="entry name" value="CuRO_1_LCC"/>
</dbReference>
<dbReference type="PROSITE" id="PS00080">
    <property type="entry name" value="MULTICOPPER_OXIDASE2"/>
    <property type="match status" value="1"/>
</dbReference>
<dbReference type="InterPro" id="IPR011706">
    <property type="entry name" value="Cu-oxidase_C"/>
</dbReference>
<comment type="catalytic activity">
    <reaction evidence="6">
        <text>4 hydroquinone + O2 = 4 benzosemiquinone + 2 H2O</text>
        <dbReference type="Rhea" id="RHEA:11276"/>
        <dbReference type="ChEBI" id="CHEBI:15377"/>
        <dbReference type="ChEBI" id="CHEBI:15379"/>
        <dbReference type="ChEBI" id="CHEBI:17594"/>
        <dbReference type="ChEBI" id="CHEBI:17977"/>
        <dbReference type="EC" id="1.10.3.2"/>
    </reaction>
</comment>
<dbReference type="InterPro" id="IPR011707">
    <property type="entry name" value="Cu-oxidase-like_N"/>
</dbReference>
<dbReference type="PANTHER" id="PTHR11709">
    <property type="entry name" value="MULTI-COPPER OXIDASE"/>
    <property type="match status" value="1"/>
</dbReference>
<dbReference type="InterPro" id="IPR001117">
    <property type="entry name" value="Cu-oxidase_2nd"/>
</dbReference>
<dbReference type="Pfam" id="PF07731">
    <property type="entry name" value="Cu-oxidase_2"/>
    <property type="match status" value="1"/>
</dbReference>
<evidence type="ECO:0000259" key="8">
    <source>
        <dbReference type="Pfam" id="PF00394"/>
    </source>
</evidence>
<dbReference type="InterPro" id="IPR002355">
    <property type="entry name" value="Cu_oxidase_Cu_BS"/>
</dbReference>